<evidence type="ECO:0000256" key="2">
    <source>
        <dbReference type="SAM" id="SignalP"/>
    </source>
</evidence>
<feature type="signal peptide" evidence="2">
    <location>
        <begin position="1"/>
        <end position="24"/>
    </location>
</feature>
<feature type="compositionally biased region" description="Low complexity" evidence="1">
    <location>
        <begin position="117"/>
        <end position="150"/>
    </location>
</feature>
<gene>
    <name evidence="3" type="ORF">Spa11_29650</name>
</gene>
<evidence type="ECO:0008006" key="5">
    <source>
        <dbReference type="Google" id="ProtNLM"/>
    </source>
</evidence>
<name>A0A518KAD2_9BACT</name>
<dbReference type="EMBL" id="CP036349">
    <property type="protein sequence ID" value="QDV74757.1"/>
    <property type="molecule type" value="Genomic_DNA"/>
</dbReference>
<feature type="region of interest" description="Disordered" evidence="1">
    <location>
        <begin position="59"/>
        <end position="150"/>
    </location>
</feature>
<evidence type="ECO:0000313" key="4">
    <source>
        <dbReference type="Proteomes" id="UP000316426"/>
    </source>
</evidence>
<keyword evidence="2" id="KW-0732">Signal</keyword>
<accession>A0A518KAD2</accession>
<feature type="chain" id="PRO_5022161841" description="SLA1 homology domain-containing protein" evidence="2">
    <location>
        <begin position="25"/>
        <end position="264"/>
    </location>
</feature>
<dbReference type="AlphaFoldDB" id="A0A518KAD2"/>
<reference evidence="3 4" key="1">
    <citation type="submission" date="2019-02" db="EMBL/GenBank/DDBJ databases">
        <title>Deep-cultivation of Planctomycetes and their phenomic and genomic characterization uncovers novel biology.</title>
        <authorList>
            <person name="Wiegand S."/>
            <person name="Jogler M."/>
            <person name="Boedeker C."/>
            <person name="Pinto D."/>
            <person name="Vollmers J."/>
            <person name="Rivas-Marin E."/>
            <person name="Kohn T."/>
            <person name="Peeters S.H."/>
            <person name="Heuer A."/>
            <person name="Rast P."/>
            <person name="Oberbeckmann S."/>
            <person name="Bunk B."/>
            <person name="Jeske O."/>
            <person name="Meyerdierks A."/>
            <person name="Storesund J.E."/>
            <person name="Kallscheuer N."/>
            <person name="Luecker S."/>
            <person name="Lage O.M."/>
            <person name="Pohl T."/>
            <person name="Merkel B.J."/>
            <person name="Hornburger P."/>
            <person name="Mueller R.-W."/>
            <person name="Bruemmer F."/>
            <person name="Labrenz M."/>
            <person name="Spormann A.M."/>
            <person name="Op den Camp H."/>
            <person name="Overmann J."/>
            <person name="Amann R."/>
            <person name="Jetten M.S.M."/>
            <person name="Mascher T."/>
            <person name="Medema M.H."/>
            <person name="Devos D.P."/>
            <person name="Kaster A.-K."/>
            <person name="Ovreas L."/>
            <person name="Rohde M."/>
            <person name="Galperin M.Y."/>
            <person name="Jogler C."/>
        </authorList>
    </citation>
    <scope>NUCLEOTIDE SEQUENCE [LARGE SCALE GENOMIC DNA]</scope>
    <source>
        <strain evidence="3 4">Spa11</strain>
    </source>
</reference>
<protein>
    <recommendedName>
        <fullName evidence="5">SLA1 homology domain-containing protein</fullName>
    </recommendedName>
</protein>
<dbReference type="Proteomes" id="UP000316426">
    <property type="component" value="Chromosome"/>
</dbReference>
<keyword evidence="4" id="KW-1185">Reference proteome</keyword>
<feature type="compositionally biased region" description="Low complexity" evidence="1">
    <location>
        <begin position="59"/>
        <end position="110"/>
    </location>
</feature>
<dbReference type="RefSeq" id="WP_197529413.1">
    <property type="nucleotide sequence ID" value="NZ_CP036349.1"/>
</dbReference>
<organism evidence="3 4">
    <name type="scientific">Botrimarina mediterranea</name>
    <dbReference type="NCBI Taxonomy" id="2528022"/>
    <lineage>
        <taxon>Bacteria</taxon>
        <taxon>Pseudomonadati</taxon>
        <taxon>Planctomycetota</taxon>
        <taxon>Planctomycetia</taxon>
        <taxon>Pirellulales</taxon>
        <taxon>Lacipirellulaceae</taxon>
        <taxon>Botrimarina</taxon>
    </lineage>
</organism>
<sequence length="264" mass="27249" precursor="true">MASTFTNATCSIVLTALSASQAFACGGGGGGFGGYSGGYGGGYSYPSYSQPAYHQPVYQQPQRVVHQPQHYGQQPQYGQTPYGQQPYSGQPAFQPQGQSQGQPQFAQQPQGQPPQQPIAQQPQQQQAAPQAAAPQQQPTPQAASQPSLDASGSALDALAAFGGAPAAQGVSSQSPSFVGSWTANVNGTNRVQLQLDANGGFNWVANSNGKVSSFGGSYTLANGQLTLIRSSDNQQLAGTLIPESAGGFRFKLASSTGDGLLFVR</sequence>
<dbReference type="KEGG" id="bmei:Spa11_29650"/>
<proteinExistence type="predicted"/>
<evidence type="ECO:0000313" key="3">
    <source>
        <dbReference type="EMBL" id="QDV74757.1"/>
    </source>
</evidence>
<evidence type="ECO:0000256" key="1">
    <source>
        <dbReference type="SAM" id="MobiDB-lite"/>
    </source>
</evidence>